<gene>
    <name evidence="2" type="ORF">LtaPh_3430900</name>
</gene>
<feature type="region of interest" description="Disordered" evidence="1">
    <location>
        <begin position="327"/>
        <end position="372"/>
    </location>
</feature>
<feature type="region of interest" description="Disordered" evidence="1">
    <location>
        <begin position="400"/>
        <end position="427"/>
    </location>
</feature>
<name>A0A640KTM6_LEITA</name>
<keyword evidence="3" id="KW-1185">Reference proteome</keyword>
<protein>
    <submittedName>
        <fullName evidence="2">Uncharacterized protein</fullName>
    </submittedName>
</protein>
<evidence type="ECO:0000313" key="2">
    <source>
        <dbReference type="EMBL" id="GET92384.1"/>
    </source>
</evidence>
<proteinExistence type="predicted"/>
<feature type="compositionally biased region" description="Polar residues" evidence="1">
    <location>
        <begin position="493"/>
        <end position="508"/>
    </location>
</feature>
<feature type="region of interest" description="Disordered" evidence="1">
    <location>
        <begin position="493"/>
        <end position="612"/>
    </location>
</feature>
<dbReference type="OrthoDB" id="273606at2759"/>
<feature type="compositionally biased region" description="Polar residues" evidence="1">
    <location>
        <begin position="545"/>
        <end position="557"/>
    </location>
</feature>
<organism evidence="2 3">
    <name type="scientific">Leishmania tarentolae</name>
    <name type="common">Sauroleishmania tarentolae</name>
    <dbReference type="NCBI Taxonomy" id="5689"/>
    <lineage>
        <taxon>Eukaryota</taxon>
        <taxon>Discoba</taxon>
        <taxon>Euglenozoa</taxon>
        <taxon>Kinetoplastea</taxon>
        <taxon>Metakinetoplastina</taxon>
        <taxon>Trypanosomatida</taxon>
        <taxon>Trypanosomatidae</taxon>
        <taxon>Leishmaniinae</taxon>
        <taxon>Leishmania</taxon>
        <taxon>lizard Leishmania</taxon>
    </lineage>
</organism>
<dbReference type="VEuPathDB" id="TriTrypDB:LtaPh_3430900"/>
<dbReference type="Proteomes" id="UP000419144">
    <property type="component" value="Unassembled WGS sequence"/>
</dbReference>
<feature type="compositionally biased region" description="Polar residues" evidence="1">
    <location>
        <begin position="344"/>
        <end position="363"/>
    </location>
</feature>
<sequence length="619" mass="66303">MTATAHQVTRLFLVHCGPSPLAPRAASAAENVTFMELPCIPVETSRSTSDGECVSSPPQPRVSPVVHIGRQTPFLSSALQNDRSWSRALLEVTTWCIEGLPSTSCDGVSPVDAATLPFAGVRVRLCGKGRPVRVVPIGEAGDREGTTLTERGSCAWLQHGDVLELGTQAQVRLLAVHIRVGHATELAQHASFVWITSPLLKPTSCGVGGVSSLHVQPRMTAVPTALWLAGLHDWSSAPKFLKVKMLHEAEQLTLYMHEKEAYRVAKAAAETPSISACNRLGDSGCNIKGTRGPATRRAAWAESDRYTHGEEGLVTASPNCSTFGCRSSAAAAEHEPDAATPTTNSQQQPQDQRTSWATSSPSSIPIEWGPTRGAPVVTGCAPSLCAVRENCSVVAPVSLTGSPSQVQQKDGCGSETVPRSSAPPPLRSTLLQRQHHAPAVQSLTTLSETMDDMLNEALLYLENGSNRVGEALVEQREKEALLVALGEDLIGTRTSSSEEPVASTSQRTGLDDGTEDRGDLLGSTPTCKRRSLKRRREEAARGGRTSRSANRQVSRSTADGRRLSHGSQGKATCSAEVLQPVRVETATAHPPQHLTRADIRRTHSHQQPQEDSQVVFFDF</sequence>
<evidence type="ECO:0000256" key="1">
    <source>
        <dbReference type="SAM" id="MobiDB-lite"/>
    </source>
</evidence>
<accession>A0A640KTM6</accession>
<dbReference type="AlphaFoldDB" id="A0A640KTM6"/>
<comment type="caution">
    <text evidence="2">The sequence shown here is derived from an EMBL/GenBank/DDBJ whole genome shotgun (WGS) entry which is preliminary data.</text>
</comment>
<reference evidence="2" key="1">
    <citation type="submission" date="2019-11" db="EMBL/GenBank/DDBJ databases">
        <title>Leishmania tarentolae CDS.</title>
        <authorList>
            <person name="Goto Y."/>
            <person name="Yamagishi J."/>
        </authorList>
    </citation>
    <scope>NUCLEOTIDE SEQUENCE [LARGE SCALE GENOMIC DNA]</scope>
    <source>
        <strain evidence="2">Parrot Tar II</strain>
    </source>
</reference>
<evidence type="ECO:0000313" key="3">
    <source>
        <dbReference type="Proteomes" id="UP000419144"/>
    </source>
</evidence>
<dbReference type="EMBL" id="BLBS01000054">
    <property type="protein sequence ID" value="GET92384.1"/>
    <property type="molecule type" value="Genomic_DNA"/>
</dbReference>